<dbReference type="Proteomes" id="UP000694865">
    <property type="component" value="Unplaced"/>
</dbReference>
<keyword evidence="2" id="KW-0645">Protease</keyword>
<evidence type="ECO:0000313" key="11">
    <source>
        <dbReference type="RefSeq" id="XP_002732425.1"/>
    </source>
</evidence>
<dbReference type="GeneID" id="100368771"/>
<dbReference type="Pfam" id="PF08246">
    <property type="entry name" value="Inhibitor_I29"/>
    <property type="match status" value="1"/>
</dbReference>
<dbReference type="InterPro" id="IPR013201">
    <property type="entry name" value="Prot_inhib_I29"/>
</dbReference>
<reference evidence="11" key="1">
    <citation type="submission" date="2025-08" db="UniProtKB">
        <authorList>
            <consortium name="RefSeq"/>
        </authorList>
    </citation>
    <scope>IDENTIFICATION</scope>
    <source>
        <tissue evidence="11">Testes</tissue>
    </source>
</reference>
<keyword evidence="10" id="KW-1185">Reference proteome</keyword>
<accession>A0ABM0GLA6</accession>
<dbReference type="RefSeq" id="XP_002732425.1">
    <property type="nucleotide sequence ID" value="XM_002732379.2"/>
</dbReference>
<feature type="signal peptide" evidence="7">
    <location>
        <begin position="1"/>
        <end position="15"/>
    </location>
</feature>
<dbReference type="PRINTS" id="PR00705">
    <property type="entry name" value="PAPAIN"/>
</dbReference>
<dbReference type="InterPro" id="IPR039417">
    <property type="entry name" value="Peptidase_C1A_papain-like"/>
</dbReference>
<evidence type="ECO:0000259" key="8">
    <source>
        <dbReference type="SMART" id="SM00645"/>
    </source>
</evidence>
<keyword evidence="6" id="KW-1015">Disulfide bond</keyword>
<feature type="chain" id="PRO_5047395287" evidence="7">
    <location>
        <begin position="16"/>
        <end position="326"/>
    </location>
</feature>
<dbReference type="CDD" id="cd02248">
    <property type="entry name" value="Peptidase_C1A"/>
    <property type="match status" value="1"/>
</dbReference>
<sequence>MKMFISLALVAMAAATSVNTEWESWKRTYGKEYTQKEEALRHMIWNVNLKMIQMHNEKYMSGKSTYTQNMNQFGDLTNEEYRELMCGYKKSNKTVISKPSTFLLPSNYRAPASIDWRTQGYVTDVKDQGACGSCWAFSSTGSLEGQTFKKTGKLVPLSEQQLVDCSGDYGNMGCGGGWMDQAFSYIKDKGEESEDGYPYTGTDDTCVYDASKVVATDTGYTDIPEMDENALQQAVATVGPISVAIDATHSSFQFYESGVYDEPECSQTNLDHAVLAVGYGTSEEGLDYWIVKNSWSTGWGMQGYIEMSRNKDNQCGIASKASYPVV</sequence>
<dbReference type="SMART" id="SM00848">
    <property type="entry name" value="Inhibitor_I29"/>
    <property type="match status" value="1"/>
</dbReference>
<gene>
    <name evidence="11" type="primary">LOC100368771</name>
</gene>
<evidence type="ECO:0000259" key="9">
    <source>
        <dbReference type="SMART" id="SM00848"/>
    </source>
</evidence>
<dbReference type="InterPro" id="IPR038765">
    <property type="entry name" value="Papain-like_cys_pep_sf"/>
</dbReference>
<dbReference type="PROSITE" id="PS00139">
    <property type="entry name" value="THIOL_PROTEASE_CYS"/>
    <property type="match status" value="1"/>
</dbReference>
<protein>
    <submittedName>
        <fullName evidence="11">Cathepsin L-like</fullName>
    </submittedName>
</protein>
<keyword evidence="3" id="KW-0378">Hydrolase</keyword>
<dbReference type="SUPFAM" id="SSF54001">
    <property type="entry name" value="Cysteine proteinases"/>
    <property type="match status" value="1"/>
</dbReference>
<dbReference type="PROSITE" id="PS00640">
    <property type="entry name" value="THIOL_PROTEASE_ASN"/>
    <property type="match status" value="1"/>
</dbReference>
<dbReference type="Gene3D" id="3.90.70.10">
    <property type="entry name" value="Cysteine proteinases"/>
    <property type="match status" value="1"/>
</dbReference>
<evidence type="ECO:0000256" key="3">
    <source>
        <dbReference type="ARBA" id="ARBA00022801"/>
    </source>
</evidence>
<dbReference type="PANTHER" id="PTHR12411">
    <property type="entry name" value="CYSTEINE PROTEASE FAMILY C1-RELATED"/>
    <property type="match status" value="1"/>
</dbReference>
<keyword evidence="7" id="KW-0732">Signal</keyword>
<dbReference type="SMART" id="SM00645">
    <property type="entry name" value="Pept_C1"/>
    <property type="match status" value="1"/>
</dbReference>
<evidence type="ECO:0000256" key="2">
    <source>
        <dbReference type="ARBA" id="ARBA00022670"/>
    </source>
</evidence>
<keyword evidence="5" id="KW-0865">Zymogen</keyword>
<dbReference type="InterPro" id="IPR000169">
    <property type="entry name" value="Pept_cys_AS"/>
</dbReference>
<organism evidence="10 11">
    <name type="scientific">Saccoglossus kowalevskii</name>
    <name type="common">Acorn worm</name>
    <dbReference type="NCBI Taxonomy" id="10224"/>
    <lineage>
        <taxon>Eukaryota</taxon>
        <taxon>Metazoa</taxon>
        <taxon>Hemichordata</taxon>
        <taxon>Enteropneusta</taxon>
        <taxon>Harrimaniidae</taxon>
        <taxon>Saccoglossus</taxon>
    </lineage>
</organism>
<dbReference type="PROSITE" id="PS00639">
    <property type="entry name" value="THIOL_PROTEASE_HIS"/>
    <property type="match status" value="1"/>
</dbReference>
<evidence type="ECO:0000256" key="6">
    <source>
        <dbReference type="ARBA" id="ARBA00023157"/>
    </source>
</evidence>
<feature type="domain" description="Cathepsin propeptide inhibitor" evidence="9">
    <location>
        <begin position="22"/>
        <end position="81"/>
    </location>
</feature>
<dbReference type="InterPro" id="IPR013128">
    <property type="entry name" value="Peptidase_C1A"/>
</dbReference>
<comment type="similarity">
    <text evidence="1">Belongs to the peptidase C1 family.</text>
</comment>
<proteinExistence type="inferred from homology"/>
<evidence type="ECO:0000256" key="7">
    <source>
        <dbReference type="SAM" id="SignalP"/>
    </source>
</evidence>
<dbReference type="Pfam" id="PF00112">
    <property type="entry name" value="Peptidase_C1"/>
    <property type="match status" value="1"/>
</dbReference>
<name>A0ABM0GLA6_SACKO</name>
<dbReference type="InterPro" id="IPR000668">
    <property type="entry name" value="Peptidase_C1A_C"/>
</dbReference>
<keyword evidence="4" id="KW-0788">Thiol protease</keyword>
<evidence type="ECO:0000256" key="4">
    <source>
        <dbReference type="ARBA" id="ARBA00022807"/>
    </source>
</evidence>
<feature type="domain" description="Peptidase C1A papain C-terminal" evidence="8">
    <location>
        <begin position="110"/>
        <end position="325"/>
    </location>
</feature>
<evidence type="ECO:0000256" key="5">
    <source>
        <dbReference type="ARBA" id="ARBA00023145"/>
    </source>
</evidence>
<evidence type="ECO:0000313" key="10">
    <source>
        <dbReference type="Proteomes" id="UP000694865"/>
    </source>
</evidence>
<dbReference type="InterPro" id="IPR025660">
    <property type="entry name" value="Pept_his_AS"/>
</dbReference>
<evidence type="ECO:0000256" key="1">
    <source>
        <dbReference type="ARBA" id="ARBA00008455"/>
    </source>
</evidence>
<dbReference type="InterPro" id="IPR025661">
    <property type="entry name" value="Pept_asp_AS"/>
</dbReference>